<feature type="transmembrane region" description="Helical" evidence="1">
    <location>
        <begin position="6"/>
        <end position="27"/>
    </location>
</feature>
<keyword evidence="1" id="KW-0472">Membrane</keyword>
<keyword evidence="3" id="KW-1185">Reference proteome</keyword>
<feature type="transmembrane region" description="Helical" evidence="1">
    <location>
        <begin position="57"/>
        <end position="80"/>
    </location>
</feature>
<protein>
    <recommendedName>
        <fullName evidence="4">Transmembrane protein</fullName>
    </recommendedName>
</protein>
<proteinExistence type="predicted"/>
<keyword evidence="1" id="KW-1133">Transmembrane helix</keyword>
<evidence type="ECO:0008006" key="4">
    <source>
        <dbReference type="Google" id="ProtNLM"/>
    </source>
</evidence>
<comment type="caution">
    <text evidence="2">The sequence shown here is derived from an EMBL/GenBank/DDBJ whole genome shotgun (WGS) entry which is preliminary data.</text>
</comment>
<organism evidence="2 3">
    <name type="scientific">Stenotrophomonas beteli</name>
    <dbReference type="NCBI Taxonomy" id="3384461"/>
    <lineage>
        <taxon>Bacteria</taxon>
        <taxon>Pseudomonadati</taxon>
        <taxon>Pseudomonadota</taxon>
        <taxon>Gammaproteobacteria</taxon>
        <taxon>Lysobacterales</taxon>
        <taxon>Lysobacteraceae</taxon>
        <taxon>Stenotrophomonas</taxon>
        <taxon>Stenotrophomonas maltophilia group</taxon>
    </lineage>
</organism>
<keyword evidence="1" id="KW-0812">Transmembrane</keyword>
<feature type="transmembrane region" description="Helical" evidence="1">
    <location>
        <begin position="92"/>
        <end position="112"/>
    </location>
</feature>
<evidence type="ECO:0000313" key="3">
    <source>
        <dbReference type="Proteomes" id="UP000051757"/>
    </source>
</evidence>
<feature type="transmembrane region" description="Helical" evidence="1">
    <location>
        <begin position="124"/>
        <end position="143"/>
    </location>
</feature>
<accession>A0A0R0B3L3</accession>
<evidence type="ECO:0000313" key="2">
    <source>
        <dbReference type="EMBL" id="KRG51773.1"/>
    </source>
</evidence>
<dbReference type="Proteomes" id="UP000051757">
    <property type="component" value="Unassembled WGS sequence"/>
</dbReference>
<sequence>MDLFAWLAFGCYLLAFFIVSLFAAAYLKRSDFMPYHGQAVGVPWTEVEPRMQVLVMALIRVVGAGWIALAGAGVMLAWLIFFGGHFALPQLLAFQLFCLVATVPPVLVAAGVQRRTGARTPVPAGAMVVLLSVIGFVLALLSLPQ</sequence>
<evidence type="ECO:0000256" key="1">
    <source>
        <dbReference type="SAM" id="Phobius"/>
    </source>
</evidence>
<dbReference type="EMBL" id="LLXV01000021">
    <property type="protein sequence ID" value="KRG51773.1"/>
    <property type="molecule type" value="Genomic_DNA"/>
</dbReference>
<dbReference type="AlphaFoldDB" id="A0A0R0B3L3"/>
<name>A0A0R0B3L3_9GAMM</name>
<reference evidence="2 3" key="1">
    <citation type="journal article" date="2016" name="Front. Microbiol.">
        <title>Genome Sequence of Type Strains of Genus Stenotrophomonas.</title>
        <authorList>
            <person name="Patil P.P."/>
            <person name="Midha S."/>
            <person name="Kumar S."/>
            <person name="Patil P.B."/>
        </authorList>
    </citation>
    <scope>NUCLEOTIDE SEQUENCE [LARGE SCALE GENOMIC DNA]</scope>
    <source>
        <strain evidence="2 3">LMG 978</strain>
    </source>
</reference>
<gene>
    <name evidence="2" type="ORF">ARC23_08705</name>
</gene>
<dbReference type="OrthoDB" id="6951052at2"/>